<dbReference type="SMART" id="SM00906">
    <property type="entry name" value="Fungal_trans"/>
    <property type="match status" value="1"/>
</dbReference>
<dbReference type="PANTHER" id="PTHR31668">
    <property type="entry name" value="GLUCOSE TRANSPORT TRANSCRIPTION REGULATOR RGT1-RELATED-RELATED"/>
    <property type="match status" value="1"/>
</dbReference>
<dbReference type="GeneID" id="8444082"/>
<feature type="compositionally biased region" description="Basic and acidic residues" evidence="6">
    <location>
        <begin position="1"/>
        <end position="10"/>
    </location>
</feature>
<dbReference type="SMART" id="SM00066">
    <property type="entry name" value="GAL4"/>
    <property type="match status" value="1"/>
</dbReference>
<dbReference type="OrthoDB" id="3034343at2759"/>
<dbReference type="InParanoid" id="C4JVT3"/>
<dbReference type="PROSITE" id="PS00463">
    <property type="entry name" value="ZN2_CY6_FUNGAL_1"/>
    <property type="match status" value="1"/>
</dbReference>
<dbReference type="GO" id="GO:0003677">
    <property type="term" value="F:DNA binding"/>
    <property type="evidence" value="ECO:0007669"/>
    <property type="project" value="UniProtKB-KW"/>
</dbReference>
<keyword evidence="5" id="KW-0539">Nucleus</keyword>
<evidence type="ECO:0000313" key="9">
    <source>
        <dbReference type="Proteomes" id="UP000002058"/>
    </source>
</evidence>
<evidence type="ECO:0000259" key="7">
    <source>
        <dbReference type="PROSITE" id="PS50048"/>
    </source>
</evidence>
<name>C4JVT3_UNCRE</name>
<feature type="compositionally biased region" description="Polar residues" evidence="6">
    <location>
        <begin position="89"/>
        <end position="102"/>
    </location>
</feature>
<feature type="domain" description="Zn(2)-C6 fungal-type" evidence="7">
    <location>
        <begin position="26"/>
        <end position="58"/>
    </location>
</feature>
<dbReference type="InterPro" id="IPR001138">
    <property type="entry name" value="Zn2Cys6_DnaBD"/>
</dbReference>
<reference evidence="9" key="1">
    <citation type="journal article" date="2009" name="Genome Res.">
        <title>Comparative genomic analyses of the human fungal pathogens Coccidioides and their relatives.</title>
        <authorList>
            <person name="Sharpton T.J."/>
            <person name="Stajich J.E."/>
            <person name="Rounsley S.D."/>
            <person name="Gardner M.J."/>
            <person name="Wortman J.R."/>
            <person name="Jordar V.S."/>
            <person name="Maiti R."/>
            <person name="Kodira C.D."/>
            <person name="Neafsey D.E."/>
            <person name="Zeng Q."/>
            <person name="Hung C.-Y."/>
            <person name="McMahan C."/>
            <person name="Muszewska A."/>
            <person name="Grynberg M."/>
            <person name="Mandel M.A."/>
            <person name="Kellner E.M."/>
            <person name="Barker B.M."/>
            <person name="Galgiani J.N."/>
            <person name="Orbach M.J."/>
            <person name="Kirkland T.N."/>
            <person name="Cole G.T."/>
            <person name="Henn M.R."/>
            <person name="Birren B.W."/>
            <person name="Taylor J.W."/>
        </authorList>
    </citation>
    <scope>NUCLEOTIDE SEQUENCE [LARGE SCALE GENOMIC DNA]</scope>
    <source>
        <strain evidence="9">UAMH 1704</strain>
    </source>
</reference>
<dbReference type="AlphaFoldDB" id="C4JVT3"/>
<dbReference type="VEuPathDB" id="FungiDB:UREG_06675"/>
<dbReference type="SUPFAM" id="SSF57701">
    <property type="entry name" value="Zn2/Cys6 DNA-binding domain"/>
    <property type="match status" value="1"/>
</dbReference>
<dbReference type="GO" id="GO:0000981">
    <property type="term" value="F:DNA-binding transcription factor activity, RNA polymerase II-specific"/>
    <property type="evidence" value="ECO:0007669"/>
    <property type="project" value="InterPro"/>
</dbReference>
<sequence length="646" mass="71215">MEVASTEHRQSGRVLGRPYRSHSHPACLPCRKRKSRCQTRNAADKCMLCQAHGTECVFPGTQSKSSRSAAASRSSQRQLARVNRPGLPSTPQLPSHLQSASPRGTGLINAAHNPAEDYLNPSRSEIVPFPSVGILADASNNSSHVVSPAVADDSDMLESYLTTTTTASGRRLIGSFPGADVAARPARPVLFSVVPKRPYSVTSHTSRASEKCELIEKFIEPHARDLVDLFFAKANICFPILDELSFKNTYFNHREKISPALLCNLYASALVYHRDSPQLSLSRSLDIGFIWVQAYEALSSEVFLSPGTSTVISIILNVCGRPTTSMFCNGGMMGLAVAFANALGLNRDPSDWNISPLEKRIRIRLWWLVVVHDRWCSLAYGTPLLIHRSQHDVPVPTTQTLCSTDASPSEAVAASVFISLVTLTEALGHYLEFVYQVAEHSHSGCETSTVDLEMLLGEWEETLSDDVRRAVIWGTNMDAPGAANLRLSYLAVKLLLRRIQLDLDKGQRLPQQPYYLRAERAAEDIVHFVEELEDCHLRGFWIPSNGFALTSATTFLLRSALKSKHSVGNTPLKLARNMIDTLKSHRQNSMWDLADHCLANCGNMLAKMEAAQLHESPTLPNLEEYPDIDASVLDDLLNGLGGTFEL</sequence>
<proteinExistence type="predicted"/>
<feature type="compositionally biased region" description="Low complexity" evidence="6">
    <location>
        <begin position="67"/>
        <end position="78"/>
    </location>
</feature>
<keyword evidence="1" id="KW-0479">Metal-binding</keyword>
<evidence type="ECO:0000256" key="5">
    <source>
        <dbReference type="ARBA" id="ARBA00023242"/>
    </source>
</evidence>
<evidence type="ECO:0000313" key="8">
    <source>
        <dbReference type="EMBL" id="EEP81810.1"/>
    </source>
</evidence>
<dbReference type="InterPro" id="IPR007219">
    <property type="entry name" value="XnlR_reg_dom"/>
</dbReference>
<dbReference type="OMA" id="RMKIWWS"/>
<protein>
    <recommendedName>
        <fullName evidence="7">Zn(2)-C6 fungal-type domain-containing protein</fullName>
    </recommendedName>
</protein>
<dbReference type="STRING" id="336963.C4JVT3"/>
<dbReference type="HOGENOM" id="CLU_009827_1_0_1"/>
<evidence type="ECO:0000256" key="2">
    <source>
        <dbReference type="ARBA" id="ARBA00023015"/>
    </source>
</evidence>
<dbReference type="CDD" id="cd00067">
    <property type="entry name" value="GAL4"/>
    <property type="match status" value="1"/>
</dbReference>
<dbReference type="Pfam" id="PF04082">
    <property type="entry name" value="Fungal_trans"/>
    <property type="match status" value="1"/>
</dbReference>
<dbReference type="Gene3D" id="4.10.240.10">
    <property type="entry name" value="Zn(2)-C6 fungal-type DNA-binding domain"/>
    <property type="match status" value="1"/>
</dbReference>
<dbReference type="Pfam" id="PF00172">
    <property type="entry name" value="Zn_clus"/>
    <property type="match status" value="1"/>
</dbReference>
<keyword evidence="3" id="KW-0238">DNA-binding</keyword>
<dbReference type="InterPro" id="IPR036864">
    <property type="entry name" value="Zn2-C6_fun-type_DNA-bd_sf"/>
</dbReference>
<gene>
    <name evidence="8" type="ORF">UREG_06675</name>
</gene>
<dbReference type="PROSITE" id="PS50048">
    <property type="entry name" value="ZN2_CY6_FUNGAL_2"/>
    <property type="match status" value="1"/>
</dbReference>
<dbReference type="eggNOG" id="ENOG502SHHU">
    <property type="taxonomic scope" value="Eukaryota"/>
</dbReference>
<dbReference type="InterPro" id="IPR050797">
    <property type="entry name" value="Carb_Metab_Trans_Reg"/>
</dbReference>
<keyword evidence="2" id="KW-0805">Transcription regulation</keyword>
<dbReference type="CDD" id="cd12148">
    <property type="entry name" value="fungal_TF_MHR"/>
    <property type="match status" value="1"/>
</dbReference>
<dbReference type="GO" id="GO:0006351">
    <property type="term" value="P:DNA-templated transcription"/>
    <property type="evidence" value="ECO:0007669"/>
    <property type="project" value="InterPro"/>
</dbReference>
<dbReference type="GO" id="GO:0001080">
    <property type="term" value="P:nitrogen catabolite activation of transcription from RNA polymerase II promoter"/>
    <property type="evidence" value="ECO:0007669"/>
    <property type="project" value="TreeGrafter"/>
</dbReference>
<dbReference type="PANTHER" id="PTHR31668:SF10">
    <property type="entry name" value="ZN(II)2CYS6 TRANSCRIPTION FACTOR (EUROFUNG)"/>
    <property type="match status" value="1"/>
</dbReference>
<evidence type="ECO:0000256" key="4">
    <source>
        <dbReference type="ARBA" id="ARBA00023163"/>
    </source>
</evidence>
<feature type="region of interest" description="Disordered" evidence="6">
    <location>
        <begin position="1"/>
        <end position="25"/>
    </location>
</feature>
<organism evidence="8 9">
    <name type="scientific">Uncinocarpus reesii (strain UAMH 1704)</name>
    <dbReference type="NCBI Taxonomy" id="336963"/>
    <lineage>
        <taxon>Eukaryota</taxon>
        <taxon>Fungi</taxon>
        <taxon>Dikarya</taxon>
        <taxon>Ascomycota</taxon>
        <taxon>Pezizomycotina</taxon>
        <taxon>Eurotiomycetes</taxon>
        <taxon>Eurotiomycetidae</taxon>
        <taxon>Onygenales</taxon>
        <taxon>Onygenaceae</taxon>
        <taxon>Uncinocarpus</taxon>
    </lineage>
</organism>
<evidence type="ECO:0000256" key="1">
    <source>
        <dbReference type="ARBA" id="ARBA00022723"/>
    </source>
</evidence>
<accession>C4JVT3</accession>
<dbReference type="EMBL" id="CH476618">
    <property type="protein sequence ID" value="EEP81810.1"/>
    <property type="molecule type" value="Genomic_DNA"/>
</dbReference>
<feature type="region of interest" description="Disordered" evidence="6">
    <location>
        <begin position="67"/>
        <end position="115"/>
    </location>
</feature>
<dbReference type="GO" id="GO:0008270">
    <property type="term" value="F:zinc ion binding"/>
    <property type="evidence" value="ECO:0007669"/>
    <property type="project" value="InterPro"/>
</dbReference>
<dbReference type="GO" id="GO:0005634">
    <property type="term" value="C:nucleus"/>
    <property type="evidence" value="ECO:0007669"/>
    <property type="project" value="TreeGrafter"/>
</dbReference>
<dbReference type="RefSeq" id="XP_002583708.1">
    <property type="nucleotide sequence ID" value="XM_002583662.1"/>
</dbReference>
<evidence type="ECO:0000256" key="6">
    <source>
        <dbReference type="SAM" id="MobiDB-lite"/>
    </source>
</evidence>
<keyword evidence="9" id="KW-1185">Reference proteome</keyword>
<dbReference type="Proteomes" id="UP000002058">
    <property type="component" value="Unassembled WGS sequence"/>
</dbReference>
<keyword evidence="4" id="KW-0804">Transcription</keyword>
<dbReference type="KEGG" id="ure:UREG_06675"/>
<evidence type="ECO:0000256" key="3">
    <source>
        <dbReference type="ARBA" id="ARBA00023125"/>
    </source>
</evidence>